<evidence type="ECO:0008006" key="3">
    <source>
        <dbReference type="Google" id="ProtNLM"/>
    </source>
</evidence>
<keyword evidence="2" id="KW-1185">Reference proteome</keyword>
<protein>
    <recommendedName>
        <fullName evidence="3">LytTr DNA-binding domain-containing protein</fullName>
    </recommendedName>
</protein>
<sequence>MKLLLQNEEGAPRWIAVEDIRLIAPTPNGPAFTMSDGTVYRYAQTMEELDRMFGLYGFARLDRNVIANVEAAERYDPELRKVFFGQPQGGEGEALYATVSGTNASKVKHLTAREYRSGYEVCGAA</sequence>
<dbReference type="Proteomes" id="UP000670947">
    <property type="component" value="Unassembled WGS sequence"/>
</dbReference>
<accession>A0ABS3WAF4</accession>
<gene>
    <name evidence="1" type="ORF">I8J29_13740</name>
</gene>
<dbReference type="EMBL" id="JAGGDJ010000008">
    <property type="protein sequence ID" value="MBO7745268.1"/>
    <property type="molecule type" value="Genomic_DNA"/>
</dbReference>
<reference evidence="1 2" key="1">
    <citation type="submission" date="2021-03" db="EMBL/GenBank/DDBJ databases">
        <title>Paenibacillus artemisicola MWE-103 whole genome sequence.</title>
        <authorList>
            <person name="Ham Y.J."/>
        </authorList>
    </citation>
    <scope>NUCLEOTIDE SEQUENCE [LARGE SCALE GENOMIC DNA]</scope>
    <source>
        <strain evidence="1 2">MWE-103</strain>
    </source>
</reference>
<organism evidence="1 2">
    <name type="scientific">Paenibacillus artemisiicola</name>
    <dbReference type="NCBI Taxonomy" id="1172618"/>
    <lineage>
        <taxon>Bacteria</taxon>
        <taxon>Bacillati</taxon>
        <taxon>Bacillota</taxon>
        <taxon>Bacilli</taxon>
        <taxon>Bacillales</taxon>
        <taxon>Paenibacillaceae</taxon>
        <taxon>Paenibacillus</taxon>
    </lineage>
</organism>
<name>A0ABS3WAF4_9BACL</name>
<proteinExistence type="predicted"/>
<comment type="caution">
    <text evidence="1">The sequence shown here is derived from an EMBL/GenBank/DDBJ whole genome shotgun (WGS) entry which is preliminary data.</text>
</comment>
<dbReference type="RefSeq" id="WP_208848139.1">
    <property type="nucleotide sequence ID" value="NZ_JAGGDJ010000008.1"/>
</dbReference>
<evidence type="ECO:0000313" key="2">
    <source>
        <dbReference type="Proteomes" id="UP000670947"/>
    </source>
</evidence>
<evidence type="ECO:0000313" key="1">
    <source>
        <dbReference type="EMBL" id="MBO7745268.1"/>
    </source>
</evidence>